<evidence type="ECO:0000313" key="11">
    <source>
        <dbReference type="Proteomes" id="UP000321805"/>
    </source>
</evidence>
<dbReference type="OrthoDB" id="3468954at2"/>
<name>A0A5B8U537_9ACTN</name>
<evidence type="ECO:0000256" key="1">
    <source>
        <dbReference type="ARBA" id="ARBA00004651"/>
    </source>
</evidence>
<evidence type="ECO:0000256" key="5">
    <source>
        <dbReference type="ARBA" id="ARBA00022692"/>
    </source>
</evidence>
<feature type="transmembrane region" description="Helical" evidence="9">
    <location>
        <begin position="324"/>
        <end position="344"/>
    </location>
</feature>
<keyword evidence="3" id="KW-1003">Cell membrane</keyword>
<dbReference type="EMBL" id="CP042430">
    <property type="protein sequence ID" value="QEC48097.1"/>
    <property type="molecule type" value="Genomic_DNA"/>
</dbReference>
<evidence type="ECO:0000256" key="2">
    <source>
        <dbReference type="ARBA" id="ARBA00022448"/>
    </source>
</evidence>
<dbReference type="KEGG" id="bsol:FSW04_11300"/>
<dbReference type="GO" id="GO:0005886">
    <property type="term" value="C:plasma membrane"/>
    <property type="evidence" value="ECO:0007669"/>
    <property type="project" value="UniProtKB-SubCell"/>
</dbReference>
<evidence type="ECO:0000256" key="6">
    <source>
        <dbReference type="ARBA" id="ARBA00022989"/>
    </source>
</evidence>
<feature type="transmembrane region" description="Helical" evidence="9">
    <location>
        <begin position="41"/>
        <end position="61"/>
    </location>
</feature>
<evidence type="ECO:0000256" key="8">
    <source>
        <dbReference type="SAM" id="MobiDB-lite"/>
    </source>
</evidence>
<dbReference type="AlphaFoldDB" id="A0A5B8U537"/>
<evidence type="ECO:0000256" key="7">
    <source>
        <dbReference type="ARBA" id="ARBA00023136"/>
    </source>
</evidence>
<feature type="transmembrane region" description="Helical" evidence="9">
    <location>
        <begin position="73"/>
        <end position="93"/>
    </location>
</feature>
<gene>
    <name evidence="10" type="ORF">FSW04_11300</name>
</gene>
<keyword evidence="2" id="KW-0813">Transport</keyword>
<feature type="transmembrane region" description="Helical" evidence="9">
    <location>
        <begin position="242"/>
        <end position="262"/>
    </location>
</feature>
<feature type="region of interest" description="Disordered" evidence="8">
    <location>
        <begin position="1"/>
        <end position="34"/>
    </location>
</feature>
<evidence type="ECO:0000256" key="9">
    <source>
        <dbReference type="SAM" id="Phobius"/>
    </source>
</evidence>
<evidence type="ECO:0000313" key="10">
    <source>
        <dbReference type="EMBL" id="QEC48097.1"/>
    </source>
</evidence>
<comment type="subcellular location">
    <subcellularLocation>
        <location evidence="1">Cell membrane</location>
        <topology evidence="1">Multi-pass membrane protein</topology>
    </subcellularLocation>
</comment>
<sequence length="348" mass="36279">MSENVPSPALALEDRKSGTGGTPGGDAAPGSRRRSTSMGVLASRYGLLVAFLVTILVFSLARPHSFPTWRNTQSILTLAAPSLIMAVGLTVVLVMQDFDLSIGAMIGLGSGAAMDFMVKNGIGTVPMILIVLAIAIGAGLLNGYMVAFLGGSSFIITLAMGTVLTGVEYAMTNQDTVYSGFSSSFTAIGQNNFLGLNLQIWIALVIGIIIWVLLDRSEIGRYMYAIGGNSEAARLSGVRVRILRVLGFVIVAITAAIVGLLLTAQAGSYAPNVGGSYLLPAFAAVFLGAAVFRPGEFNVLGTLVGVLFLGVIQTGLTMLDLQTYLINLVQGGILITAVLVSRLGQRQA</sequence>
<dbReference type="Proteomes" id="UP000321805">
    <property type="component" value="Chromosome"/>
</dbReference>
<dbReference type="InterPro" id="IPR001851">
    <property type="entry name" value="ABC_transp_permease"/>
</dbReference>
<feature type="transmembrane region" description="Helical" evidence="9">
    <location>
        <begin position="154"/>
        <end position="172"/>
    </location>
</feature>
<feature type="transmembrane region" description="Helical" evidence="9">
    <location>
        <begin position="124"/>
        <end position="147"/>
    </location>
</feature>
<dbReference type="PANTHER" id="PTHR32196">
    <property type="entry name" value="ABC TRANSPORTER PERMEASE PROTEIN YPHD-RELATED-RELATED"/>
    <property type="match status" value="1"/>
</dbReference>
<accession>A0A5B8U537</accession>
<dbReference type="PANTHER" id="PTHR32196:SF21">
    <property type="entry name" value="ABC TRANSPORTER PERMEASE PROTEIN YPHD-RELATED"/>
    <property type="match status" value="1"/>
</dbReference>
<dbReference type="Pfam" id="PF02653">
    <property type="entry name" value="BPD_transp_2"/>
    <property type="match status" value="1"/>
</dbReference>
<reference evidence="10 11" key="1">
    <citation type="journal article" date="2018" name="J. Microbiol.">
        <title>Baekduia soli gen. nov., sp. nov., a novel bacterium isolated from the soil of Baekdu Mountain and proposal of a novel family name, Baekduiaceae fam. nov.</title>
        <authorList>
            <person name="An D.S."/>
            <person name="Siddiqi M.Z."/>
            <person name="Kim K.H."/>
            <person name="Yu H.S."/>
            <person name="Im W.T."/>
        </authorList>
    </citation>
    <scope>NUCLEOTIDE SEQUENCE [LARGE SCALE GENOMIC DNA]</scope>
    <source>
        <strain evidence="10 11">BR7-21</strain>
    </source>
</reference>
<dbReference type="GO" id="GO:0022857">
    <property type="term" value="F:transmembrane transporter activity"/>
    <property type="evidence" value="ECO:0007669"/>
    <property type="project" value="InterPro"/>
</dbReference>
<feature type="transmembrane region" description="Helical" evidence="9">
    <location>
        <begin position="192"/>
        <end position="214"/>
    </location>
</feature>
<keyword evidence="7 9" id="KW-0472">Membrane</keyword>
<keyword evidence="6 9" id="KW-1133">Transmembrane helix</keyword>
<evidence type="ECO:0000256" key="3">
    <source>
        <dbReference type="ARBA" id="ARBA00022475"/>
    </source>
</evidence>
<feature type="transmembrane region" description="Helical" evidence="9">
    <location>
        <begin position="274"/>
        <end position="292"/>
    </location>
</feature>
<protein>
    <submittedName>
        <fullName evidence="10">ABC transporter permease</fullName>
    </submittedName>
</protein>
<keyword evidence="4" id="KW-0997">Cell inner membrane</keyword>
<keyword evidence="11" id="KW-1185">Reference proteome</keyword>
<dbReference type="CDD" id="cd06579">
    <property type="entry name" value="TM_PBP1_transp_AraH_like"/>
    <property type="match status" value="1"/>
</dbReference>
<proteinExistence type="predicted"/>
<keyword evidence="5 9" id="KW-0812">Transmembrane</keyword>
<evidence type="ECO:0000256" key="4">
    <source>
        <dbReference type="ARBA" id="ARBA00022519"/>
    </source>
</evidence>
<feature type="transmembrane region" description="Helical" evidence="9">
    <location>
        <begin position="299"/>
        <end position="318"/>
    </location>
</feature>
<organism evidence="10 11">
    <name type="scientific">Baekduia soli</name>
    <dbReference type="NCBI Taxonomy" id="496014"/>
    <lineage>
        <taxon>Bacteria</taxon>
        <taxon>Bacillati</taxon>
        <taxon>Actinomycetota</taxon>
        <taxon>Thermoleophilia</taxon>
        <taxon>Solirubrobacterales</taxon>
        <taxon>Baekduiaceae</taxon>
        <taxon>Baekduia</taxon>
    </lineage>
</organism>